<proteinExistence type="predicted"/>
<sequence length="582" mass="63689">MTSPNELPSSLPELIANLDLLLSNPSETELDARLVETFTAQLLGQHLRPLIPTLVPLISPALFVLRQDPTPLTNLLLHLLSTTTFSEILLLTDQTTILQTLSAPSPPIQQLGLSILQKATLTVSDVGIVAFWYDVIKKLIEVLLLDEDTGIALKASEVLVGLLSVDLPAAGGTGLLWRRVLQDKGVYEVFFKLCSWNGDELPGGKKSKTQGQGRLLQFVAKVAALDLDAVASSKVPEIDAKYTGDEAGRGLLGFAARYAVNIDEDVMMHMVLLDFYTLLLQGTSTTPELSSKALDYLEESGLHGSTVGRYLAPDAYSDDMIDQQFLESKAGEYIATFARLHPLRLLSSLAPAIPDPKNRRTSELSLEKPLVDVLLERIRFILETNSRNPHTPSLDILSSLPISVLITDAGKRVVSMIPIAPPFPEYLDCLSNIISKTGNNRFMYDHYHSTHPEMWHRITSYASALALRDVVLSCMRLIERLSIVQDSTGAYWGIKEVVTTPGVMSFLITPPQRFAGAARDPMSAAYTVAARKLEVLETILRVLGRAGSEIPGAEGWRVVVEERLKVGLWGNAAGGEVATMEM</sequence>
<keyword evidence="2" id="KW-1185">Reference proteome</keyword>
<evidence type="ECO:0008006" key="3">
    <source>
        <dbReference type="Google" id="ProtNLM"/>
    </source>
</evidence>
<dbReference type="EMBL" id="JBBBZM010000124">
    <property type="protein sequence ID" value="KAL0633456.1"/>
    <property type="molecule type" value="Genomic_DNA"/>
</dbReference>
<name>A0ABR3GBV7_9PEZI</name>
<dbReference type="Proteomes" id="UP001447188">
    <property type="component" value="Unassembled WGS sequence"/>
</dbReference>
<organism evidence="1 2">
    <name type="scientific">Discina gigas</name>
    <dbReference type="NCBI Taxonomy" id="1032678"/>
    <lineage>
        <taxon>Eukaryota</taxon>
        <taxon>Fungi</taxon>
        <taxon>Dikarya</taxon>
        <taxon>Ascomycota</taxon>
        <taxon>Pezizomycotina</taxon>
        <taxon>Pezizomycetes</taxon>
        <taxon>Pezizales</taxon>
        <taxon>Discinaceae</taxon>
        <taxon>Discina</taxon>
    </lineage>
</organism>
<protein>
    <recommendedName>
        <fullName evidence="3">DNA mismatch repair protein HSM3 N-terminal domain-containing protein</fullName>
    </recommendedName>
</protein>
<dbReference type="Gene3D" id="1.25.10.50">
    <property type="match status" value="1"/>
</dbReference>
<reference evidence="1 2" key="1">
    <citation type="submission" date="2024-02" db="EMBL/GenBank/DDBJ databases">
        <title>Discinaceae phylogenomics.</title>
        <authorList>
            <person name="Dirks A.C."/>
            <person name="James T.Y."/>
        </authorList>
    </citation>
    <scope>NUCLEOTIDE SEQUENCE [LARGE SCALE GENOMIC DNA]</scope>
    <source>
        <strain evidence="1 2">ACD0624</strain>
    </source>
</reference>
<comment type="caution">
    <text evidence="1">The sequence shown here is derived from an EMBL/GenBank/DDBJ whole genome shotgun (WGS) entry which is preliminary data.</text>
</comment>
<accession>A0ABR3GBV7</accession>
<gene>
    <name evidence="1" type="ORF">Q9L58_007626</name>
</gene>
<evidence type="ECO:0000313" key="1">
    <source>
        <dbReference type="EMBL" id="KAL0633456.1"/>
    </source>
</evidence>
<evidence type="ECO:0000313" key="2">
    <source>
        <dbReference type="Proteomes" id="UP001447188"/>
    </source>
</evidence>